<accession>A0A2W7BRM0</accession>
<evidence type="ECO:0000313" key="2">
    <source>
        <dbReference type="EMBL" id="PZV33254.1"/>
    </source>
</evidence>
<protein>
    <submittedName>
        <fullName evidence="2">Antibiotic biosynthesis monooxygenase</fullName>
    </submittedName>
</protein>
<dbReference type="GO" id="GO:0004497">
    <property type="term" value="F:monooxygenase activity"/>
    <property type="evidence" value="ECO:0007669"/>
    <property type="project" value="UniProtKB-KW"/>
</dbReference>
<keyword evidence="2" id="KW-0560">Oxidoreductase</keyword>
<sequence length="115" mass="12666">MSKTNQSADGGSVFRVDKFVVPAAAREEILAKVKATHEVLRRQDGFVQDFLLEQFSGPGEFNLVTIVEWESQSAVDRVVPIVTAEHARAGFNPQETIARLGVRADIANYQRIPGV</sequence>
<dbReference type="SUPFAM" id="SSF54909">
    <property type="entry name" value="Dimeric alpha+beta barrel"/>
    <property type="match status" value="1"/>
</dbReference>
<reference evidence="3" key="1">
    <citation type="submission" date="2017-03" db="EMBL/GenBank/DDBJ databases">
        <authorList>
            <person name="Safronova V.I."/>
            <person name="Sazanova A.L."/>
            <person name="Chirak E.R."/>
        </authorList>
    </citation>
    <scope>NUCLEOTIDE SEQUENCE [LARGE SCALE GENOMIC DNA]</scope>
    <source>
        <strain evidence="3">Ach-343</strain>
    </source>
</reference>
<dbReference type="RefSeq" id="WP_111549217.1">
    <property type="nucleotide sequence ID" value="NZ_JBHLYT010000052.1"/>
</dbReference>
<name>A0A2W7BRM0_9HYPH</name>
<evidence type="ECO:0000259" key="1">
    <source>
        <dbReference type="Pfam" id="PF03992"/>
    </source>
</evidence>
<feature type="domain" description="ABM" evidence="1">
    <location>
        <begin position="18"/>
        <end position="77"/>
    </location>
</feature>
<proteinExistence type="predicted"/>
<dbReference type="InterPro" id="IPR011008">
    <property type="entry name" value="Dimeric_a/b-barrel"/>
</dbReference>
<keyword evidence="2" id="KW-0503">Monooxygenase</keyword>
<dbReference type="Gene3D" id="3.30.70.100">
    <property type="match status" value="1"/>
</dbReference>
<dbReference type="Proteomes" id="UP000248616">
    <property type="component" value="Unassembled WGS sequence"/>
</dbReference>
<dbReference type="EMBL" id="MZXV01000085">
    <property type="protein sequence ID" value="PZV33254.1"/>
    <property type="molecule type" value="Genomic_DNA"/>
</dbReference>
<dbReference type="InterPro" id="IPR007138">
    <property type="entry name" value="ABM_dom"/>
</dbReference>
<dbReference type="Pfam" id="PF03992">
    <property type="entry name" value="ABM"/>
    <property type="match status" value="1"/>
</dbReference>
<evidence type="ECO:0000313" key="3">
    <source>
        <dbReference type="Proteomes" id="UP000248616"/>
    </source>
</evidence>
<comment type="caution">
    <text evidence="2">The sequence shown here is derived from an EMBL/GenBank/DDBJ whole genome shotgun (WGS) entry which is preliminary data.</text>
</comment>
<organism evidence="2 3">
    <name type="scientific">Mesorhizobium kowhaii</name>
    <dbReference type="NCBI Taxonomy" id="1300272"/>
    <lineage>
        <taxon>Bacteria</taxon>
        <taxon>Pseudomonadati</taxon>
        <taxon>Pseudomonadota</taxon>
        <taxon>Alphaproteobacteria</taxon>
        <taxon>Hyphomicrobiales</taxon>
        <taxon>Phyllobacteriaceae</taxon>
        <taxon>Mesorhizobium</taxon>
    </lineage>
</organism>
<keyword evidence="3" id="KW-1185">Reference proteome</keyword>
<dbReference type="OrthoDB" id="4476670at2"/>
<dbReference type="AlphaFoldDB" id="A0A2W7BRM0"/>
<gene>
    <name evidence="2" type="ORF">B5V02_38655</name>
</gene>